<name>A0A934J0T6_9HYPH</name>
<dbReference type="Pfam" id="PF12840">
    <property type="entry name" value="HTH_20"/>
    <property type="match status" value="1"/>
</dbReference>
<sequence>MAGTEQTALIEDADRALLALSPVKRRLLEALREPGSAASLAKRLDMPRQQLGYHLRALEAAGLVRLVEERRRRGFTERVLVAAAGAFVLDPALLGGARHAAQDRHAAEHLVEAAGTVVREVTRMRGAAEAAGQRLLTLTMEAELGFERPQDFEDFAKALGEAVAEVATRYRPGQGKKGYHLMLGVHPAVAGTSTKPIN</sequence>
<evidence type="ECO:0000313" key="2">
    <source>
        <dbReference type="Proteomes" id="UP000602124"/>
    </source>
</evidence>
<proteinExistence type="predicted"/>
<dbReference type="InterPro" id="IPR011991">
    <property type="entry name" value="ArsR-like_HTH"/>
</dbReference>
<dbReference type="InterPro" id="IPR036390">
    <property type="entry name" value="WH_DNA-bd_sf"/>
</dbReference>
<dbReference type="RefSeq" id="WP_198877918.1">
    <property type="nucleotide sequence ID" value="NZ_JAEKMH010000005.1"/>
</dbReference>
<dbReference type="InterPro" id="IPR036388">
    <property type="entry name" value="WH-like_DNA-bd_sf"/>
</dbReference>
<keyword evidence="2" id="KW-1185">Reference proteome</keyword>
<dbReference type="SUPFAM" id="SSF46785">
    <property type="entry name" value="Winged helix' DNA-binding domain"/>
    <property type="match status" value="1"/>
</dbReference>
<gene>
    <name evidence="1" type="ORF">JEQ47_18465</name>
</gene>
<protein>
    <submittedName>
        <fullName evidence="1">Helix-turn-helix transcriptional regulator</fullName>
    </submittedName>
</protein>
<dbReference type="AlphaFoldDB" id="A0A934J0T6"/>
<reference evidence="1" key="1">
    <citation type="submission" date="2020-12" db="EMBL/GenBank/DDBJ databases">
        <title>Devosia sp. MSA67 isolated from Mo River.</title>
        <authorList>
            <person name="Ma F."/>
            <person name="Zi Z."/>
        </authorList>
    </citation>
    <scope>NUCLEOTIDE SEQUENCE</scope>
    <source>
        <strain evidence="1">MSA67</strain>
    </source>
</reference>
<dbReference type="GO" id="GO:0006355">
    <property type="term" value="P:regulation of DNA-templated transcription"/>
    <property type="evidence" value="ECO:0007669"/>
    <property type="project" value="UniProtKB-ARBA"/>
</dbReference>
<accession>A0A934J0T6</accession>
<dbReference type="Gene3D" id="1.10.10.10">
    <property type="entry name" value="Winged helix-like DNA-binding domain superfamily/Winged helix DNA-binding domain"/>
    <property type="match status" value="1"/>
</dbReference>
<dbReference type="EMBL" id="JAEKMH010000005">
    <property type="protein sequence ID" value="MBJ3786715.1"/>
    <property type="molecule type" value="Genomic_DNA"/>
</dbReference>
<evidence type="ECO:0000313" key="1">
    <source>
        <dbReference type="EMBL" id="MBJ3786715.1"/>
    </source>
</evidence>
<organism evidence="1 2">
    <name type="scientific">Devosia sediminis</name>
    <dbReference type="NCBI Taxonomy" id="2798801"/>
    <lineage>
        <taxon>Bacteria</taxon>
        <taxon>Pseudomonadati</taxon>
        <taxon>Pseudomonadota</taxon>
        <taxon>Alphaproteobacteria</taxon>
        <taxon>Hyphomicrobiales</taxon>
        <taxon>Devosiaceae</taxon>
        <taxon>Devosia</taxon>
    </lineage>
</organism>
<dbReference type="CDD" id="cd00090">
    <property type="entry name" value="HTH_ARSR"/>
    <property type="match status" value="1"/>
</dbReference>
<dbReference type="Proteomes" id="UP000602124">
    <property type="component" value="Unassembled WGS sequence"/>
</dbReference>
<comment type="caution">
    <text evidence="1">The sequence shown here is derived from an EMBL/GenBank/DDBJ whole genome shotgun (WGS) entry which is preliminary data.</text>
</comment>